<dbReference type="GO" id="GO:0007204">
    <property type="term" value="P:positive regulation of cytosolic calcium ion concentration"/>
    <property type="evidence" value="ECO:0000318"/>
    <property type="project" value="GO_Central"/>
</dbReference>
<comment type="subcellular location">
    <subcellularLocation>
        <location evidence="2">Cell membrane</location>
        <topology evidence="2">Lipid-anchor</topology>
        <topology evidence="2">GPI-anchor</topology>
    </subcellularLocation>
</comment>
<dbReference type="Ensembl" id="ENSECAT00000079807.1">
    <property type="protein sequence ID" value="ENSECAP00000068639.1"/>
    <property type="gene ID" value="ENSECAG00000009733.4"/>
</dbReference>
<dbReference type="GO" id="GO:0005886">
    <property type="term" value="C:plasma membrane"/>
    <property type="evidence" value="ECO:0007669"/>
    <property type="project" value="UniProtKB-SubCell"/>
</dbReference>
<reference evidence="11 12" key="1">
    <citation type="journal article" date="2009" name="Science">
        <title>Genome sequence, comparative analysis, and population genetics of the domestic horse.</title>
        <authorList>
            <consortium name="Broad Institute Genome Sequencing Platform"/>
            <consortium name="Broad Institute Whole Genome Assembly Team"/>
            <person name="Wade C.M."/>
            <person name="Giulotto E."/>
            <person name="Sigurdsson S."/>
            <person name="Zoli M."/>
            <person name="Gnerre S."/>
            <person name="Imsland F."/>
            <person name="Lear T.L."/>
            <person name="Adelson D.L."/>
            <person name="Bailey E."/>
            <person name="Bellone R.R."/>
            <person name="Bloecker H."/>
            <person name="Distl O."/>
            <person name="Edgar R.C."/>
            <person name="Garber M."/>
            <person name="Leeb T."/>
            <person name="Mauceli E."/>
            <person name="MacLeod J.N."/>
            <person name="Penedo M.C.T."/>
            <person name="Raison J.M."/>
            <person name="Sharpe T."/>
            <person name="Vogel J."/>
            <person name="Andersson L."/>
            <person name="Antczak D.F."/>
            <person name="Biagi T."/>
            <person name="Binns M.M."/>
            <person name="Chowdhary B.P."/>
            <person name="Coleman S.J."/>
            <person name="Della Valle G."/>
            <person name="Fryc S."/>
            <person name="Guerin G."/>
            <person name="Hasegawa T."/>
            <person name="Hill E.W."/>
            <person name="Jurka J."/>
            <person name="Kiialainen A."/>
            <person name="Lindgren G."/>
            <person name="Liu J."/>
            <person name="Magnani E."/>
            <person name="Mickelson J.R."/>
            <person name="Murray J."/>
            <person name="Nergadze S.G."/>
            <person name="Onofrio R."/>
            <person name="Pedroni S."/>
            <person name="Piras M.F."/>
            <person name="Raudsepp T."/>
            <person name="Rocchi M."/>
            <person name="Roeed K.H."/>
            <person name="Ryder O.A."/>
            <person name="Searle S."/>
            <person name="Skow L."/>
            <person name="Swinburne J.E."/>
            <person name="Syvaenen A.C."/>
            <person name="Tozaki T."/>
            <person name="Valberg S.J."/>
            <person name="Vaudin M."/>
            <person name="White J.R."/>
            <person name="Zody M.C."/>
            <person name="Lander E.S."/>
            <person name="Lindblad-Toh K."/>
        </authorList>
    </citation>
    <scope>NUCLEOTIDE SEQUENCE [LARGE SCALE GENOMIC DNA]</scope>
    <source>
        <strain evidence="11 12">Thoroughbred</strain>
    </source>
</reference>
<proteinExistence type="predicted"/>
<evidence type="ECO:0000256" key="10">
    <source>
        <dbReference type="SAM" id="Phobius"/>
    </source>
</evidence>
<reference evidence="11" key="2">
    <citation type="submission" date="2025-08" db="UniProtKB">
        <authorList>
            <consortium name="Ensembl"/>
        </authorList>
    </citation>
    <scope>IDENTIFICATION</scope>
    <source>
        <strain evidence="11">Thoroughbred</strain>
    </source>
</reference>
<evidence type="ECO:0000256" key="6">
    <source>
        <dbReference type="ARBA" id="ARBA00022729"/>
    </source>
</evidence>
<name>A0A9L0S3L2_HORSE</name>
<feature type="transmembrane region" description="Helical" evidence="10">
    <location>
        <begin position="138"/>
        <end position="159"/>
    </location>
</feature>
<keyword evidence="4" id="KW-1003">Cell membrane</keyword>
<keyword evidence="7 10" id="KW-0472">Membrane</keyword>
<evidence type="ECO:0000256" key="5">
    <source>
        <dbReference type="ARBA" id="ARBA00022622"/>
    </source>
</evidence>
<evidence type="ECO:0000256" key="8">
    <source>
        <dbReference type="ARBA" id="ARBA00023180"/>
    </source>
</evidence>
<dbReference type="AlphaFoldDB" id="A0A9L0S3L2"/>
<sequence>MESSSVPPRGVESEAGIKFMKLLEASGPECYASPSWTMNSSREGTLTHSSFLTHTCLRLPCLVVQKQSSQKEPADSPAFISKSCCQESHQDPPKMKGFLFLLFTISLLVMIQIQTGVLGNKTKTMTTTKRPTKGAAPALGSLGGSCVLLFFTNALIRLFHLS</sequence>
<dbReference type="InterPro" id="IPR026643">
    <property type="entry name" value="CAMPATH-1"/>
</dbReference>
<evidence type="ECO:0000256" key="1">
    <source>
        <dbReference type="ARBA" id="ARBA00002087"/>
    </source>
</evidence>
<keyword evidence="5" id="KW-0336">GPI-anchor</keyword>
<protein>
    <recommendedName>
        <fullName evidence="3">CAMPATH-1 antigen</fullName>
    </recommendedName>
</protein>
<keyword evidence="10" id="KW-0812">Transmembrane</keyword>
<evidence type="ECO:0000313" key="12">
    <source>
        <dbReference type="Proteomes" id="UP000002281"/>
    </source>
</evidence>
<feature type="transmembrane region" description="Helical" evidence="10">
    <location>
        <begin position="98"/>
        <end position="118"/>
    </location>
</feature>
<keyword evidence="9" id="KW-0449">Lipoprotein</keyword>
<evidence type="ECO:0000256" key="7">
    <source>
        <dbReference type="ARBA" id="ARBA00023136"/>
    </source>
</evidence>
<evidence type="ECO:0000313" key="11">
    <source>
        <dbReference type="Ensembl" id="ENSECAP00000068639.1"/>
    </source>
</evidence>
<evidence type="ECO:0000256" key="4">
    <source>
        <dbReference type="ARBA" id="ARBA00022475"/>
    </source>
</evidence>
<keyword evidence="10" id="KW-1133">Transmembrane helix</keyword>
<dbReference type="GO" id="GO:0097225">
    <property type="term" value="C:sperm midpiece"/>
    <property type="evidence" value="ECO:0000318"/>
    <property type="project" value="GO_Central"/>
</dbReference>
<gene>
    <name evidence="11" type="primary">CD52</name>
</gene>
<dbReference type="GeneTree" id="ENSGT00860000134004"/>
<keyword evidence="12" id="KW-1185">Reference proteome</keyword>
<accession>A0A9L0S3L2</accession>
<dbReference type="PANTHER" id="PTHR15029">
    <property type="entry name" value="CAMPATH-1 ANTIGEN"/>
    <property type="match status" value="1"/>
</dbReference>
<keyword evidence="8" id="KW-0325">Glycoprotein</keyword>
<dbReference type="Proteomes" id="UP000002281">
    <property type="component" value="Chromosome 2"/>
</dbReference>
<keyword evidence="6" id="KW-0732">Signal</keyword>
<evidence type="ECO:0000256" key="3">
    <source>
        <dbReference type="ARBA" id="ARBA00013286"/>
    </source>
</evidence>
<dbReference type="Pfam" id="PF15116">
    <property type="entry name" value="CD52"/>
    <property type="match status" value="1"/>
</dbReference>
<dbReference type="GO" id="GO:0098552">
    <property type="term" value="C:side of membrane"/>
    <property type="evidence" value="ECO:0007669"/>
    <property type="project" value="UniProtKB-KW"/>
</dbReference>
<evidence type="ECO:0000256" key="2">
    <source>
        <dbReference type="ARBA" id="ARBA00004609"/>
    </source>
</evidence>
<comment type="function">
    <text evidence="1">May play a role in carrying and orienting carbohydrate, as well as having a more specific role.</text>
</comment>
<evidence type="ECO:0000256" key="9">
    <source>
        <dbReference type="ARBA" id="ARBA00023288"/>
    </source>
</evidence>
<dbReference type="PANTHER" id="PTHR15029:SF0">
    <property type="entry name" value="CAMPATH-1 ANTIGEN"/>
    <property type="match status" value="1"/>
</dbReference>
<reference evidence="11" key="3">
    <citation type="submission" date="2025-09" db="UniProtKB">
        <authorList>
            <consortium name="Ensembl"/>
        </authorList>
    </citation>
    <scope>IDENTIFICATION</scope>
    <source>
        <strain evidence="11">Thoroughbred</strain>
    </source>
</reference>
<organism evidence="11 12">
    <name type="scientific">Equus caballus</name>
    <name type="common">Horse</name>
    <dbReference type="NCBI Taxonomy" id="9796"/>
    <lineage>
        <taxon>Eukaryota</taxon>
        <taxon>Metazoa</taxon>
        <taxon>Chordata</taxon>
        <taxon>Craniata</taxon>
        <taxon>Vertebrata</taxon>
        <taxon>Euteleostomi</taxon>
        <taxon>Mammalia</taxon>
        <taxon>Eutheria</taxon>
        <taxon>Laurasiatheria</taxon>
        <taxon>Perissodactyla</taxon>
        <taxon>Equidae</taxon>
        <taxon>Equus</taxon>
    </lineage>
</organism>